<evidence type="ECO:0000256" key="8">
    <source>
        <dbReference type="SAM" id="MobiDB-lite"/>
    </source>
</evidence>
<evidence type="ECO:0000313" key="10">
    <source>
        <dbReference type="EMBL" id="KAA6409061.1"/>
    </source>
</evidence>
<dbReference type="GO" id="GO:0005737">
    <property type="term" value="C:cytoplasm"/>
    <property type="evidence" value="ECO:0007669"/>
    <property type="project" value="TreeGrafter"/>
</dbReference>
<evidence type="ECO:0000256" key="2">
    <source>
        <dbReference type="ARBA" id="ARBA00022670"/>
    </source>
</evidence>
<keyword evidence="3 6" id="KW-0833">Ubl conjugation pathway</keyword>
<feature type="region of interest" description="Disordered" evidence="8">
    <location>
        <begin position="1"/>
        <end position="38"/>
    </location>
</feature>
<dbReference type="EMBL" id="VXIT01000012">
    <property type="protein sequence ID" value="KAA6409061.1"/>
    <property type="molecule type" value="Genomic_DNA"/>
</dbReference>
<feature type="domain" description="UCH catalytic" evidence="9">
    <location>
        <begin position="44"/>
        <end position="275"/>
    </location>
</feature>
<dbReference type="GO" id="GO:0004843">
    <property type="term" value="F:cysteine-type deubiquitinase activity"/>
    <property type="evidence" value="ECO:0007669"/>
    <property type="project" value="UniProtKB-UniRule"/>
</dbReference>
<gene>
    <name evidence="10" type="ORF">FRX48_07405</name>
</gene>
<feature type="active site" description="Proton donor" evidence="6">
    <location>
        <position position="214"/>
    </location>
</feature>
<evidence type="ECO:0000256" key="7">
    <source>
        <dbReference type="RuleBase" id="RU361215"/>
    </source>
</evidence>
<dbReference type="PANTHER" id="PTHR10589:SF29">
    <property type="entry name" value="UBIQUITIN CARBOXYL-TERMINAL HYDROLASE"/>
    <property type="match status" value="1"/>
</dbReference>
<evidence type="ECO:0000256" key="1">
    <source>
        <dbReference type="ARBA" id="ARBA00000707"/>
    </source>
</evidence>
<comment type="catalytic activity">
    <reaction evidence="1 6 7">
        <text>Thiol-dependent hydrolysis of ester, thioester, amide, peptide and isopeptide bonds formed by the C-terminal Gly of ubiquitin (a 76-residue protein attached to proteins as an intracellular targeting signal).</text>
        <dbReference type="EC" id="3.4.19.12"/>
    </reaction>
</comment>
<dbReference type="PRINTS" id="PR00707">
    <property type="entry name" value="UBCTHYDRLASE"/>
</dbReference>
<feature type="compositionally biased region" description="Basic and acidic residues" evidence="8">
    <location>
        <begin position="377"/>
        <end position="394"/>
    </location>
</feature>
<dbReference type="InterPro" id="IPR036959">
    <property type="entry name" value="Peptidase_C12_UCH_sf"/>
</dbReference>
<dbReference type="SUPFAM" id="SSF54001">
    <property type="entry name" value="Cysteine proteinases"/>
    <property type="match status" value="1"/>
</dbReference>
<feature type="site" description="Transition state stabilizer" evidence="6">
    <location>
        <position position="117"/>
    </location>
</feature>
<feature type="region of interest" description="Disordered" evidence="8">
    <location>
        <begin position="374"/>
        <end position="394"/>
    </location>
</feature>
<evidence type="ECO:0000256" key="5">
    <source>
        <dbReference type="ARBA" id="ARBA00022807"/>
    </source>
</evidence>
<feature type="site" description="Important for enzyme activity" evidence="6">
    <location>
        <position position="229"/>
    </location>
</feature>
<dbReference type="Gene3D" id="3.40.532.10">
    <property type="entry name" value="Peptidase C12, ubiquitin carboxyl-terminal hydrolase"/>
    <property type="match status" value="1"/>
</dbReference>
<keyword evidence="2 6" id="KW-0645">Protease</keyword>
<name>A0A5M8PI40_9LECA</name>
<dbReference type="AlphaFoldDB" id="A0A5M8PI40"/>
<sequence length="426" mass="47358">MTEWNKRRRLNGEAGVSSSPALPKLFPGDPSAPATEDDKKNWNGFCEIESEPAFFNVMLKNFGVKGVKVQEVVSLDEELLAYVPRPVFGLIFLFKWREDDPDKQEPSCPEGVWFANQTVDNACASVALLNIVNNIPSADLGEHLQQFKEFTRTFTPALRGDAIGNFDFVKQIHNSFARKMDLLNGDLQLKNDASARKNHKVAKGEVDDSDAGYHFIAFVPIDGKVWKLDGLERQPQNLGPLGNDDWLNQAKPVIEARMADYEEGQIEFAVLALAKDPLFTLVASLADNVMCLRALSARLGDIGSDSKDLQATLEQGTHSLADGTLLGPDLSYDLSEEAINQASVPLAAEQKCRDLTVVDLLAYRQELESEQANLRRSIKEEQESVRSDEARAASRRHDYGPMVQAWVRMLARKQALKPLIDETTGE</sequence>
<dbReference type="PROSITE" id="PS52048">
    <property type="entry name" value="UCH_DOMAIN"/>
    <property type="match status" value="1"/>
</dbReference>
<dbReference type="EC" id="3.4.19.12" evidence="7"/>
<accession>A0A5M8PI40</accession>
<keyword evidence="5 6" id="KW-0788">Thiol protease</keyword>
<dbReference type="FunFam" id="3.40.532.10:FF:000010">
    <property type="entry name" value="Ubiquitin carboxyl-terminal hydrolase"/>
    <property type="match status" value="1"/>
</dbReference>
<comment type="caution">
    <text evidence="10">The sequence shown here is derived from an EMBL/GenBank/DDBJ whole genome shotgun (WGS) entry which is preliminary data.</text>
</comment>
<organism evidence="10 11">
    <name type="scientific">Lasallia pustulata</name>
    <dbReference type="NCBI Taxonomy" id="136370"/>
    <lineage>
        <taxon>Eukaryota</taxon>
        <taxon>Fungi</taxon>
        <taxon>Dikarya</taxon>
        <taxon>Ascomycota</taxon>
        <taxon>Pezizomycotina</taxon>
        <taxon>Lecanoromycetes</taxon>
        <taxon>OSLEUM clade</taxon>
        <taxon>Umbilicariomycetidae</taxon>
        <taxon>Umbilicariales</taxon>
        <taxon>Umbilicariaceae</taxon>
        <taxon>Lasallia</taxon>
    </lineage>
</organism>
<feature type="active site" description="Nucleophile" evidence="6">
    <location>
        <position position="123"/>
    </location>
</feature>
<dbReference type="CDD" id="cd09617">
    <property type="entry name" value="Peptidase_C12_UCH37_BAP1"/>
    <property type="match status" value="1"/>
</dbReference>
<evidence type="ECO:0000256" key="6">
    <source>
        <dbReference type="PROSITE-ProRule" id="PRU01393"/>
    </source>
</evidence>
<evidence type="ECO:0000313" key="11">
    <source>
        <dbReference type="Proteomes" id="UP000324767"/>
    </source>
</evidence>
<dbReference type="GO" id="GO:0016579">
    <property type="term" value="P:protein deubiquitination"/>
    <property type="evidence" value="ECO:0007669"/>
    <property type="project" value="TreeGrafter"/>
</dbReference>
<dbReference type="GO" id="GO:0006511">
    <property type="term" value="P:ubiquitin-dependent protein catabolic process"/>
    <property type="evidence" value="ECO:0007669"/>
    <property type="project" value="UniProtKB-UniRule"/>
</dbReference>
<dbReference type="OrthoDB" id="1924260at2759"/>
<dbReference type="InterPro" id="IPR038765">
    <property type="entry name" value="Papain-like_cys_pep_sf"/>
</dbReference>
<protein>
    <recommendedName>
        <fullName evidence="7">Ubiquitin carboxyl-terminal hydrolase</fullName>
        <ecNumber evidence="7">3.4.19.12</ecNumber>
    </recommendedName>
</protein>
<dbReference type="Pfam" id="PF01088">
    <property type="entry name" value="Peptidase_C12"/>
    <property type="match status" value="1"/>
</dbReference>
<proteinExistence type="inferred from homology"/>
<evidence type="ECO:0000259" key="9">
    <source>
        <dbReference type="PROSITE" id="PS52048"/>
    </source>
</evidence>
<evidence type="ECO:0000256" key="3">
    <source>
        <dbReference type="ARBA" id="ARBA00022786"/>
    </source>
</evidence>
<reference evidence="10 11" key="1">
    <citation type="submission" date="2019-09" db="EMBL/GenBank/DDBJ databases">
        <title>The hologenome of the rock-dwelling lichen Lasallia pustulata.</title>
        <authorList>
            <person name="Greshake Tzovaras B."/>
            <person name="Segers F."/>
            <person name="Bicker A."/>
            <person name="Dal Grande F."/>
            <person name="Otte J."/>
            <person name="Hankeln T."/>
            <person name="Schmitt I."/>
            <person name="Ebersberger I."/>
        </authorList>
    </citation>
    <scope>NUCLEOTIDE SEQUENCE [LARGE SCALE GENOMIC DNA]</scope>
    <source>
        <strain evidence="10">A1-1</strain>
    </source>
</reference>
<keyword evidence="4 6" id="KW-0378">Hydrolase</keyword>
<evidence type="ECO:0000256" key="4">
    <source>
        <dbReference type="ARBA" id="ARBA00022801"/>
    </source>
</evidence>
<dbReference type="InterPro" id="IPR001578">
    <property type="entry name" value="Peptidase_C12_UCH"/>
</dbReference>
<comment type="similarity">
    <text evidence="6 7">Belongs to the peptidase C12 family.</text>
</comment>
<dbReference type="Proteomes" id="UP000324767">
    <property type="component" value="Unassembled WGS sequence"/>
</dbReference>
<dbReference type="PANTHER" id="PTHR10589">
    <property type="entry name" value="UBIQUITIN CARBOXYL-TERMINAL HYDROLASE"/>
    <property type="match status" value="1"/>
</dbReference>